<evidence type="ECO:0000259" key="1">
    <source>
        <dbReference type="Pfam" id="PF00561"/>
    </source>
</evidence>
<dbReference type="Gene3D" id="3.40.50.1820">
    <property type="entry name" value="alpha/beta hydrolase"/>
    <property type="match status" value="1"/>
</dbReference>
<proteinExistence type="predicted"/>
<accession>A0A263D9T0</accession>
<evidence type="ECO:0000313" key="2">
    <source>
        <dbReference type="EMBL" id="OZM75233.1"/>
    </source>
</evidence>
<dbReference type="Proteomes" id="UP000242444">
    <property type="component" value="Unassembled WGS sequence"/>
</dbReference>
<gene>
    <name evidence="2" type="ORF">CFN78_00095</name>
</gene>
<evidence type="ECO:0000313" key="3">
    <source>
        <dbReference type="Proteomes" id="UP000242444"/>
    </source>
</evidence>
<dbReference type="AlphaFoldDB" id="A0A263D9T0"/>
<dbReference type="GO" id="GO:0003824">
    <property type="term" value="F:catalytic activity"/>
    <property type="evidence" value="ECO:0007669"/>
    <property type="project" value="UniProtKB-ARBA"/>
</dbReference>
<dbReference type="InterPro" id="IPR050228">
    <property type="entry name" value="Carboxylesterase_BioH"/>
</dbReference>
<dbReference type="PRINTS" id="PR00111">
    <property type="entry name" value="ABHYDROLASE"/>
</dbReference>
<name>A0A263D9T0_9PSEU</name>
<protein>
    <submittedName>
        <fullName evidence="2">Haloalkane dehalogenase</fullName>
    </submittedName>
</protein>
<dbReference type="OrthoDB" id="334507at2"/>
<feature type="domain" description="AB hydrolase-1" evidence="1">
    <location>
        <begin position="6"/>
        <end position="241"/>
    </location>
</feature>
<keyword evidence="3" id="KW-1185">Reference proteome</keyword>
<sequence length="258" mass="28228">MLGDGPPVVLTHGTPTWSYLWREIGNHLARDHTVYLWDLLGYGHSRPRAHTLPSVALHAECLAELLGHWGLTGDPAPALIGRDIGGGTVLRALLRHGVHARALVLMDAAVLPPWVTPLAAHMQQHIDAYRSMPNATFTHLITAHLNTATETPLAPAIADAYLQHYLGPPGQQCWLDHVAGFHDEDTRDIAHRLHQIDIPTTVIWGERDHWLPPDTGRRLHHAIPGSTFVAIPGAGHLVTEDAAGPTLHAIRHALNLRS</sequence>
<reference evidence="2 3" key="1">
    <citation type="submission" date="2017-07" db="EMBL/GenBank/DDBJ databases">
        <title>Amycolatopsis antarcticus sp. nov., isolated from the surface of an Antarcticus brown macroalga.</title>
        <authorList>
            <person name="Wang J."/>
            <person name="Leiva S."/>
            <person name="Huang J."/>
            <person name="Huang Y."/>
        </authorList>
    </citation>
    <scope>NUCLEOTIDE SEQUENCE [LARGE SCALE GENOMIC DNA]</scope>
    <source>
        <strain evidence="2 3">AU-G6</strain>
    </source>
</reference>
<organism evidence="2 3">
    <name type="scientific">Amycolatopsis antarctica</name>
    <dbReference type="NCBI Taxonomy" id="1854586"/>
    <lineage>
        <taxon>Bacteria</taxon>
        <taxon>Bacillati</taxon>
        <taxon>Actinomycetota</taxon>
        <taxon>Actinomycetes</taxon>
        <taxon>Pseudonocardiales</taxon>
        <taxon>Pseudonocardiaceae</taxon>
        <taxon>Amycolatopsis</taxon>
    </lineage>
</organism>
<dbReference type="SUPFAM" id="SSF53474">
    <property type="entry name" value="alpha/beta-Hydrolases"/>
    <property type="match status" value="1"/>
</dbReference>
<dbReference type="InParanoid" id="A0A263D9T0"/>
<dbReference type="PANTHER" id="PTHR43194">
    <property type="entry name" value="HYDROLASE ALPHA/BETA FOLD FAMILY"/>
    <property type="match status" value="1"/>
</dbReference>
<dbReference type="InterPro" id="IPR029058">
    <property type="entry name" value="AB_hydrolase_fold"/>
</dbReference>
<dbReference type="InterPro" id="IPR000073">
    <property type="entry name" value="AB_hydrolase_1"/>
</dbReference>
<dbReference type="PANTHER" id="PTHR43194:SF5">
    <property type="entry name" value="PIMELOYL-[ACYL-CARRIER PROTEIN] METHYL ESTER ESTERASE"/>
    <property type="match status" value="1"/>
</dbReference>
<comment type="caution">
    <text evidence="2">The sequence shown here is derived from an EMBL/GenBank/DDBJ whole genome shotgun (WGS) entry which is preliminary data.</text>
</comment>
<dbReference type="Pfam" id="PF00561">
    <property type="entry name" value="Abhydrolase_1"/>
    <property type="match status" value="1"/>
</dbReference>
<dbReference type="EMBL" id="NKYE01000001">
    <property type="protein sequence ID" value="OZM75233.1"/>
    <property type="molecule type" value="Genomic_DNA"/>
</dbReference>